<protein>
    <submittedName>
        <fullName evidence="4">Response regulator</fullName>
    </submittedName>
</protein>
<dbReference type="SUPFAM" id="SSF52172">
    <property type="entry name" value="CheY-like"/>
    <property type="match status" value="1"/>
</dbReference>
<feature type="domain" description="Response regulatory" evidence="3">
    <location>
        <begin position="2"/>
        <end position="116"/>
    </location>
</feature>
<dbReference type="CDD" id="cd00156">
    <property type="entry name" value="REC"/>
    <property type="match status" value="1"/>
</dbReference>
<organism evidence="4 5">
    <name type="scientific">Peiella sedimenti</name>
    <dbReference type="NCBI Taxonomy" id="3061083"/>
    <lineage>
        <taxon>Bacteria</taxon>
        <taxon>Pseudomonadati</taxon>
        <taxon>Pseudomonadota</taxon>
        <taxon>Alphaproteobacteria</taxon>
        <taxon>Caulobacterales</taxon>
        <taxon>Caulobacteraceae</taxon>
        <taxon>Peiella</taxon>
    </lineage>
</organism>
<sequence length="119" mass="12937">MRALLVEDEALVAMIAEEALSALGFNARSAGTGAEALKHFEDQRPDLALIDVGLPDMRGDDLARQLRALAPELSVVVASGYDREELRARFADDDRVVVLPKPYTEDDLAAATRSLGFPR</sequence>
<accession>A0ABT8SJU0</accession>
<dbReference type="SMART" id="SM00448">
    <property type="entry name" value="REC"/>
    <property type="match status" value="1"/>
</dbReference>
<dbReference type="Pfam" id="PF00072">
    <property type="entry name" value="Response_reg"/>
    <property type="match status" value="1"/>
</dbReference>
<evidence type="ECO:0000256" key="1">
    <source>
        <dbReference type="ARBA" id="ARBA00022553"/>
    </source>
</evidence>
<proteinExistence type="predicted"/>
<evidence type="ECO:0000313" key="5">
    <source>
        <dbReference type="Proteomes" id="UP001169063"/>
    </source>
</evidence>
<dbReference type="PROSITE" id="PS50110">
    <property type="entry name" value="RESPONSE_REGULATORY"/>
    <property type="match status" value="1"/>
</dbReference>
<evidence type="ECO:0000256" key="2">
    <source>
        <dbReference type="PROSITE-ProRule" id="PRU00169"/>
    </source>
</evidence>
<feature type="modified residue" description="4-aspartylphosphate" evidence="2">
    <location>
        <position position="51"/>
    </location>
</feature>
<comment type="caution">
    <text evidence="4">The sequence shown here is derived from an EMBL/GenBank/DDBJ whole genome shotgun (WGS) entry which is preliminary data.</text>
</comment>
<evidence type="ECO:0000259" key="3">
    <source>
        <dbReference type="PROSITE" id="PS50110"/>
    </source>
</evidence>
<dbReference type="RefSeq" id="WP_302109151.1">
    <property type="nucleotide sequence ID" value="NZ_JAUKTR010000001.1"/>
</dbReference>
<gene>
    <name evidence="4" type="ORF">Q0812_04870</name>
</gene>
<dbReference type="Proteomes" id="UP001169063">
    <property type="component" value="Unassembled WGS sequence"/>
</dbReference>
<evidence type="ECO:0000313" key="4">
    <source>
        <dbReference type="EMBL" id="MDO1558756.1"/>
    </source>
</evidence>
<dbReference type="InterPro" id="IPR001789">
    <property type="entry name" value="Sig_transdc_resp-reg_receiver"/>
</dbReference>
<dbReference type="InterPro" id="IPR050595">
    <property type="entry name" value="Bact_response_regulator"/>
</dbReference>
<name>A0ABT8SJU0_9CAUL</name>
<keyword evidence="5" id="KW-1185">Reference proteome</keyword>
<reference evidence="4" key="1">
    <citation type="submission" date="2023-07" db="EMBL/GenBank/DDBJ databases">
        <title>Brevundimonas soil sp. nov., isolated from the soil of chemical plant.</title>
        <authorList>
            <person name="Wu N."/>
        </authorList>
    </citation>
    <scope>NUCLEOTIDE SEQUENCE</scope>
    <source>
        <strain evidence="4">XZ-24</strain>
    </source>
</reference>
<dbReference type="Gene3D" id="3.40.50.2300">
    <property type="match status" value="1"/>
</dbReference>
<dbReference type="EMBL" id="JAUKTR010000001">
    <property type="protein sequence ID" value="MDO1558756.1"/>
    <property type="molecule type" value="Genomic_DNA"/>
</dbReference>
<dbReference type="PANTHER" id="PTHR44591">
    <property type="entry name" value="STRESS RESPONSE REGULATOR PROTEIN 1"/>
    <property type="match status" value="1"/>
</dbReference>
<dbReference type="PANTHER" id="PTHR44591:SF21">
    <property type="entry name" value="TWO-COMPONENT RESPONSE REGULATOR"/>
    <property type="match status" value="1"/>
</dbReference>
<dbReference type="InterPro" id="IPR011006">
    <property type="entry name" value="CheY-like_superfamily"/>
</dbReference>
<keyword evidence="1 2" id="KW-0597">Phosphoprotein</keyword>